<reference evidence="2" key="1">
    <citation type="journal article" date="2005" name="Proc. Natl. Acad. Sci. U.S.A.">
        <title>The psychrophilic lifestyle as revealed by the genome sequence of Colwellia psychrerythraea 34H through genomic and proteomic analyses.</title>
        <authorList>
            <person name="Methe B.A."/>
            <person name="Nelson K.E."/>
            <person name="Deming J.W."/>
            <person name="Momen B."/>
            <person name="Melamud E."/>
            <person name="Zhang X."/>
            <person name="Moult J."/>
            <person name="Madupu R."/>
            <person name="Nelson W.C."/>
            <person name="Dodson R.J."/>
            <person name="Brinkac L.M."/>
            <person name="Daugherty S.C."/>
            <person name="Durkin A.S."/>
            <person name="DeBoy R.T."/>
            <person name="Kolonay J.F."/>
            <person name="Sullivan S.A."/>
            <person name="Zhou L."/>
            <person name="Davidsen T.M."/>
            <person name="Wu M."/>
            <person name="Huston A.L."/>
            <person name="Lewis M."/>
            <person name="Weaver B."/>
            <person name="Weidman J.F."/>
            <person name="Khouri H."/>
            <person name="Utterback T.R."/>
            <person name="Feldblyum T.V."/>
            <person name="Fraser C.M."/>
        </authorList>
    </citation>
    <scope>NUCLEOTIDE SEQUENCE [LARGE SCALE GENOMIC DNA]</scope>
    <source>
        <strain evidence="2">34H</strain>
    </source>
</reference>
<dbReference type="HOGENOM" id="CLU_2421863_0_0_6"/>
<organism evidence="2 3">
    <name type="scientific">Colwellia psychrerythraea (strain 34H / ATCC BAA-681)</name>
    <name type="common">Vibrio psychroerythus</name>
    <dbReference type="NCBI Taxonomy" id="167879"/>
    <lineage>
        <taxon>Bacteria</taxon>
        <taxon>Pseudomonadati</taxon>
        <taxon>Pseudomonadota</taxon>
        <taxon>Gammaproteobacteria</taxon>
        <taxon>Alteromonadales</taxon>
        <taxon>Colwelliaceae</taxon>
        <taxon>Colwellia</taxon>
    </lineage>
</organism>
<gene>
    <name evidence="2" type="ordered locus">CPS_2435</name>
</gene>
<sequence length="91" mass="9479">MSYFSASVAAAVAAVAFLIAALISLISQPSSSNNTSAIELRNSVLSFSVFLFCICEIDSLFITVLSNFFKPSSSSISNGARGLGVTSLYAL</sequence>
<dbReference type="AlphaFoldDB" id="Q481W7"/>
<protein>
    <submittedName>
        <fullName evidence="2">Uncharacterized protein</fullName>
    </submittedName>
</protein>
<keyword evidence="1" id="KW-0472">Membrane</keyword>
<keyword evidence="1" id="KW-0812">Transmembrane</keyword>
<dbReference type="EMBL" id="CP000083">
    <property type="protein sequence ID" value="AAZ27591.1"/>
    <property type="molecule type" value="Genomic_DNA"/>
</dbReference>
<dbReference type="Proteomes" id="UP000000547">
    <property type="component" value="Chromosome"/>
</dbReference>
<feature type="transmembrane region" description="Helical" evidence="1">
    <location>
        <begin position="47"/>
        <end position="69"/>
    </location>
</feature>
<dbReference type="KEGG" id="cps:CPS_2435"/>
<evidence type="ECO:0000313" key="2">
    <source>
        <dbReference type="EMBL" id="AAZ27591.1"/>
    </source>
</evidence>
<evidence type="ECO:0000313" key="3">
    <source>
        <dbReference type="Proteomes" id="UP000000547"/>
    </source>
</evidence>
<evidence type="ECO:0000256" key="1">
    <source>
        <dbReference type="SAM" id="Phobius"/>
    </source>
</evidence>
<accession>Q481W7</accession>
<name>Q481W7_COLP3</name>
<proteinExistence type="predicted"/>
<keyword evidence="1" id="KW-1133">Transmembrane helix</keyword>